<feature type="compositionally biased region" description="Basic and acidic residues" evidence="1">
    <location>
        <begin position="135"/>
        <end position="145"/>
    </location>
</feature>
<proteinExistence type="predicted"/>
<sequence>MSSVLRNVAKVFRRKKKNEDEANVPRLIEATSMEQTPTLQRGGRLYKSTREAGSKAETFQASLFFWHYLIQRERNRRSYKAPAPNHDNTANGDVPVWTRKSGDAKRRSMCALEPEVGFAEARRLSMNPLESVGTRAEEAISHEKTNTPQESGQLLNPSAPSSSDEMIIVMVTPRQLKKLVAEGASITEFKSFTPHALQSSDDGFSASPCPRLTHDTKATKRTTAMPDLHHAVEVNDFADTVVGLGCASSNDCFSKEDQRRHTVAHVKKGGNRFQRQAPTTASQRHNRKTKERAAKNDLQTGAIRHADGWVSRPMTPVEKLIFETGQRVDKEGHLVSKFREDDETGKDELHARDKKRRSKRHPKNSEKKCC</sequence>
<dbReference type="AlphaFoldDB" id="A0AA36G6H7"/>
<gene>
    <name evidence="2" type="ORF">MSPICULIGERA_LOCUS15831</name>
</gene>
<feature type="region of interest" description="Disordered" evidence="1">
    <location>
        <begin position="134"/>
        <end position="161"/>
    </location>
</feature>
<evidence type="ECO:0000256" key="1">
    <source>
        <dbReference type="SAM" id="MobiDB-lite"/>
    </source>
</evidence>
<feature type="region of interest" description="Disordered" evidence="1">
    <location>
        <begin position="331"/>
        <end position="370"/>
    </location>
</feature>
<feature type="non-terminal residue" evidence="2">
    <location>
        <position position="370"/>
    </location>
</feature>
<reference evidence="2" key="1">
    <citation type="submission" date="2023-06" db="EMBL/GenBank/DDBJ databases">
        <authorList>
            <person name="Delattre M."/>
        </authorList>
    </citation>
    <scope>NUCLEOTIDE SEQUENCE</scope>
    <source>
        <strain evidence="2">AF72</strain>
    </source>
</reference>
<protein>
    <submittedName>
        <fullName evidence="2">Uncharacterized protein</fullName>
    </submittedName>
</protein>
<feature type="compositionally biased region" description="Basic residues" evidence="1">
    <location>
        <begin position="352"/>
        <end position="362"/>
    </location>
</feature>
<feature type="compositionally biased region" description="Polar residues" evidence="1">
    <location>
        <begin position="146"/>
        <end position="161"/>
    </location>
</feature>
<evidence type="ECO:0000313" key="3">
    <source>
        <dbReference type="Proteomes" id="UP001177023"/>
    </source>
</evidence>
<feature type="compositionally biased region" description="Basic and acidic residues" evidence="1">
    <location>
        <begin position="331"/>
        <end position="351"/>
    </location>
</feature>
<keyword evidence="3" id="KW-1185">Reference proteome</keyword>
<evidence type="ECO:0000313" key="2">
    <source>
        <dbReference type="EMBL" id="CAJ0577560.1"/>
    </source>
</evidence>
<feature type="region of interest" description="Disordered" evidence="1">
    <location>
        <begin position="263"/>
        <end position="302"/>
    </location>
</feature>
<organism evidence="2 3">
    <name type="scientific">Mesorhabditis spiculigera</name>
    <dbReference type="NCBI Taxonomy" id="96644"/>
    <lineage>
        <taxon>Eukaryota</taxon>
        <taxon>Metazoa</taxon>
        <taxon>Ecdysozoa</taxon>
        <taxon>Nematoda</taxon>
        <taxon>Chromadorea</taxon>
        <taxon>Rhabditida</taxon>
        <taxon>Rhabditina</taxon>
        <taxon>Rhabditomorpha</taxon>
        <taxon>Rhabditoidea</taxon>
        <taxon>Rhabditidae</taxon>
        <taxon>Mesorhabditinae</taxon>
        <taxon>Mesorhabditis</taxon>
    </lineage>
</organism>
<dbReference type="EMBL" id="CATQJA010002651">
    <property type="protein sequence ID" value="CAJ0577560.1"/>
    <property type="molecule type" value="Genomic_DNA"/>
</dbReference>
<dbReference type="Proteomes" id="UP001177023">
    <property type="component" value="Unassembled WGS sequence"/>
</dbReference>
<comment type="caution">
    <text evidence="2">The sequence shown here is derived from an EMBL/GenBank/DDBJ whole genome shotgun (WGS) entry which is preliminary data.</text>
</comment>
<name>A0AA36G6H7_9BILA</name>
<accession>A0AA36G6H7</accession>
<feature type="compositionally biased region" description="Polar residues" evidence="1">
    <location>
        <begin position="273"/>
        <end position="283"/>
    </location>
</feature>